<dbReference type="PROSITE" id="PS00912">
    <property type="entry name" value="DHODEHASE_2"/>
    <property type="match status" value="1"/>
</dbReference>
<dbReference type="InterPro" id="IPR050074">
    <property type="entry name" value="DHO_dehydrogenase"/>
</dbReference>
<dbReference type="PANTHER" id="PTHR48109">
    <property type="entry name" value="DIHYDROOROTATE DEHYDROGENASE (QUINONE), MITOCHONDRIAL-RELATED"/>
    <property type="match status" value="1"/>
</dbReference>
<feature type="binding site" evidence="9">
    <location>
        <position position="178"/>
    </location>
    <ligand>
        <name>FMN</name>
        <dbReference type="ChEBI" id="CHEBI:58210"/>
    </ligand>
</feature>
<keyword evidence="6 9" id="KW-0288">FMN</keyword>
<feature type="binding site" evidence="9">
    <location>
        <begin position="255"/>
        <end position="256"/>
    </location>
    <ligand>
        <name>FMN</name>
        <dbReference type="ChEBI" id="CHEBI:58210"/>
    </ligand>
</feature>
<feature type="binding site" evidence="9">
    <location>
        <position position="230"/>
    </location>
    <ligand>
        <name>FMN</name>
        <dbReference type="ChEBI" id="CHEBI:58210"/>
    </ligand>
</feature>
<feature type="binding site" evidence="9">
    <location>
        <position position="113"/>
    </location>
    <ligand>
        <name>FMN</name>
        <dbReference type="ChEBI" id="CHEBI:58210"/>
    </ligand>
</feature>
<feature type="binding site" evidence="9">
    <location>
        <begin position="205"/>
        <end position="206"/>
    </location>
    <ligand>
        <name>substrate</name>
    </ligand>
</feature>
<dbReference type="InterPro" id="IPR033888">
    <property type="entry name" value="DHOD_1B"/>
</dbReference>
<comment type="cofactor">
    <cofactor evidence="9">
        <name>FMN</name>
        <dbReference type="ChEBI" id="CHEBI:58210"/>
    </cofactor>
    <text evidence="9">Binds 1 FMN per subunit.</text>
</comment>
<reference evidence="12" key="1">
    <citation type="submission" date="2018-01" db="EMBL/GenBank/DDBJ databases">
        <authorList>
            <person name="Kerou L M."/>
        </authorList>
    </citation>
    <scope>NUCLEOTIDE SEQUENCE [LARGE SCALE GENOMIC DNA]</scope>
    <source>
        <strain evidence="12">SCU2</strain>
    </source>
</reference>
<evidence type="ECO:0000256" key="3">
    <source>
        <dbReference type="ARBA" id="ARBA00008008"/>
    </source>
</evidence>
<dbReference type="GO" id="GO:0005737">
    <property type="term" value="C:cytoplasm"/>
    <property type="evidence" value="ECO:0007669"/>
    <property type="project" value="UniProtKB-SubCell"/>
</dbReference>
<name>A0A2K5AQJ6_9ARCH</name>
<dbReference type="PANTHER" id="PTHR48109:SF1">
    <property type="entry name" value="DIHYDROOROTATE DEHYDROGENASE (FUMARATE)"/>
    <property type="match status" value="1"/>
</dbReference>
<feature type="binding site" evidence="9">
    <location>
        <position position="140"/>
    </location>
    <ligand>
        <name>substrate</name>
    </ligand>
</feature>
<feature type="active site" description="Nucleophile" evidence="9">
    <location>
        <position position="143"/>
    </location>
</feature>
<dbReference type="FunFam" id="3.20.20.70:FF:000027">
    <property type="entry name" value="Dihydropyrimidine dehydrogenase [NADP(+)]"/>
    <property type="match status" value="1"/>
</dbReference>
<evidence type="ECO:0000256" key="2">
    <source>
        <dbReference type="ARBA" id="ARBA00004725"/>
    </source>
</evidence>
<keyword evidence="7 9" id="KW-0665">Pyrimidine biosynthesis</keyword>
<dbReference type="PIRSF" id="PIRSF000164">
    <property type="entry name" value="DHO_oxidase"/>
    <property type="match status" value="1"/>
</dbReference>
<evidence type="ECO:0000256" key="7">
    <source>
        <dbReference type="ARBA" id="ARBA00022975"/>
    </source>
</evidence>
<dbReference type="InterPro" id="IPR024920">
    <property type="entry name" value="Dihydroorotate_DH_1"/>
</dbReference>
<dbReference type="CDD" id="cd04740">
    <property type="entry name" value="DHOD_1B_like"/>
    <property type="match status" value="1"/>
</dbReference>
<comment type="catalytic activity">
    <reaction evidence="9">
        <text>(S)-dihydroorotate + A = orotate + AH2</text>
        <dbReference type="Rhea" id="RHEA:18073"/>
        <dbReference type="ChEBI" id="CHEBI:13193"/>
        <dbReference type="ChEBI" id="CHEBI:17499"/>
        <dbReference type="ChEBI" id="CHEBI:30839"/>
        <dbReference type="ChEBI" id="CHEBI:30864"/>
    </reaction>
</comment>
<comment type="subcellular location">
    <subcellularLocation>
        <location evidence="1 9">Cytoplasm</location>
    </subcellularLocation>
</comment>
<feature type="binding site" evidence="9">
    <location>
        <position position="20"/>
    </location>
    <ligand>
        <name>FMN</name>
        <dbReference type="ChEBI" id="CHEBI:58210"/>
    </ligand>
</feature>
<dbReference type="GeneID" id="41594792"/>
<dbReference type="GO" id="GO:0004152">
    <property type="term" value="F:dihydroorotate dehydrogenase activity"/>
    <property type="evidence" value="ECO:0007669"/>
    <property type="project" value="UniProtKB-UniRule"/>
</dbReference>
<dbReference type="InterPro" id="IPR012135">
    <property type="entry name" value="Dihydroorotate_DH_1_2"/>
</dbReference>
<dbReference type="InterPro" id="IPR001295">
    <property type="entry name" value="Dihydroorotate_DH_CS"/>
</dbReference>
<keyword evidence="5 9" id="KW-0285">Flavoprotein</keyword>
<comment type="similarity">
    <text evidence="3 9">Belongs to the dihydroorotate dehydrogenase family. Type 1 subfamily.</text>
</comment>
<dbReference type="EC" id="1.3.-.-" evidence="9"/>
<evidence type="ECO:0000313" key="11">
    <source>
        <dbReference type="EMBL" id="SPC33910.1"/>
    </source>
</evidence>
<evidence type="ECO:0000256" key="8">
    <source>
        <dbReference type="ARBA" id="ARBA00023002"/>
    </source>
</evidence>
<dbReference type="GO" id="GO:0044205">
    <property type="term" value="P:'de novo' UMP biosynthetic process"/>
    <property type="evidence" value="ECO:0007669"/>
    <property type="project" value="UniProtKB-UniRule"/>
</dbReference>
<keyword evidence="4 9" id="KW-0963">Cytoplasm</keyword>
<dbReference type="NCBIfam" id="TIGR01037">
    <property type="entry name" value="pyrD_sub1_fam"/>
    <property type="match status" value="1"/>
</dbReference>
<feature type="binding site" evidence="9">
    <location>
        <begin position="277"/>
        <end position="278"/>
    </location>
    <ligand>
        <name>FMN</name>
        <dbReference type="ChEBI" id="CHEBI:58210"/>
    </ligand>
</feature>
<dbReference type="InterPro" id="IPR049622">
    <property type="entry name" value="Dihydroorotate_DH_I"/>
</dbReference>
<keyword evidence="12" id="KW-1185">Reference proteome</keyword>
<dbReference type="AlphaFoldDB" id="A0A2K5AQJ6"/>
<dbReference type="Pfam" id="PF01180">
    <property type="entry name" value="DHO_dh"/>
    <property type="match status" value="1"/>
</dbReference>
<organism evidence="11 12">
    <name type="scientific">Candidatus Nitrosocaldus cavascurensis</name>
    <dbReference type="NCBI Taxonomy" id="2058097"/>
    <lineage>
        <taxon>Archaea</taxon>
        <taxon>Nitrososphaerota</taxon>
        <taxon>Nitrososphaeria</taxon>
        <taxon>Candidatus Nitrosocaldales</taxon>
        <taxon>Candidatus Nitrosocaldaceae</taxon>
        <taxon>Candidatus Nitrosocaldus</taxon>
    </lineage>
</organism>
<dbReference type="HAMAP" id="MF_00224">
    <property type="entry name" value="DHO_dh_type1"/>
    <property type="match status" value="1"/>
</dbReference>
<evidence type="ECO:0000259" key="10">
    <source>
        <dbReference type="Pfam" id="PF01180"/>
    </source>
</evidence>
<evidence type="ECO:0000256" key="1">
    <source>
        <dbReference type="ARBA" id="ARBA00004496"/>
    </source>
</evidence>
<evidence type="ECO:0000256" key="5">
    <source>
        <dbReference type="ARBA" id="ARBA00022630"/>
    </source>
</evidence>
<evidence type="ECO:0000256" key="4">
    <source>
        <dbReference type="ARBA" id="ARBA00022490"/>
    </source>
</evidence>
<feature type="binding site" evidence="9">
    <location>
        <begin position="68"/>
        <end position="72"/>
    </location>
    <ligand>
        <name>substrate</name>
    </ligand>
</feature>
<feature type="domain" description="Dihydroorotate dehydrogenase catalytic" evidence="10">
    <location>
        <begin position="3"/>
        <end position="299"/>
    </location>
</feature>
<gene>
    <name evidence="9 11" type="primary">pyrD</name>
    <name evidence="11" type="ORF">NCAV_0729</name>
</gene>
<comment type="function">
    <text evidence="9">Catalyzes the conversion of dihydroorotate to orotate.</text>
</comment>
<dbReference type="Proteomes" id="UP000236248">
    <property type="component" value="Chromosome NCAV"/>
</dbReference>
<dbReference type="UniPathway" id="UPA00070"/>
<evidence type="ECO:0000256" key="9">
    <source>
        <dbReference type="HAMAP-Rule" id="MF_00224"/>
    </source>
</evidence>
<keyword evidence="8 9" id="KW-0560">Oxidoreductase</keyword>
<dbReference type="SUPFAM" id="SSF51395">
    <property type="entry name" value="FMN-linked oxidoreductases"/>
    <property type="match status" value="1"/>
</dbReference>
<dbReference type="InterPro" id="IPR005720">
    <property type="entry name" value="Dihydroorotate_DH_cat"/>
</dbReference>
<feature type="binding site" evidence="9">
    <location>
        <begin position="44"/>
        <end position="45"/>
    </location>
    <ligand>
        <name>FMN</name>
        <dbReference type="ChEBI" id="CHEBI:58210"/>
    </ligand>
</feature>
<feature type="binding site" evidence="9">
    <location>
        <position position="44"/>
    </location>
    <ligand>
        <name>substrate</name>
    </ligand>
</feature>
<dbReference type="KEGG" id="ncv:NCAV_0729"/>
<accession>A0A2K5AQJ6</accession>
<dbReference type="RefSeq" id="WP_103287312.1">
    <property type="nucleotide sequence ID" value="NZ_LT981265.1"/>
</dbReference>
<protein>
    <recommendedName>
        <fullName evidence="9">Dihydroorotate dehydrogenase</fullName>
        <shortName evidence="9">DHOD</shortName>
        <shortName evidence="9">DHODase</shortName>
        <shortName evidence="9">DHOdehase</shortName>
        <ecNumber evidence="9">1.3.-.-</ecNumber>
    </recommendedName>
</protein>
<evidence type="ECO:0000256" key="6">
    <source>
        <dbReference type="ARBA" id="ARBA00022643"/>
    </source>
</evidence>
<feature type="binding site" evidence="9">
    <location>
        <position position="204"/>
    </location>
    <ligand>
        <name>FMN</name>
        <dbReference type="ChEBI" id="CHEBI:58210"/>
    </ligand>
</feature>
<dbReference type="Gene3D" id="3.20.20.70">
    <property type="entry name" value="Aldolase class I"/>
    <property type="match status" value="1"/>
</dbReference>
<proteinExistence type="inferred from homology"/>
<evidence type="ECO:0000313" key="12">
    <source>
        <dbReference type="Proteomes" id="UP000236248"/>
    </source>
</evidence>
<dbReference type="InterPro" id="IPR013785">
    <property type="entry name" value="Aldolase_TIM"/>
</dbReference>
<sequence>MDLSVEFAGIRIRNPTILASGILGISYEVMKRVYDAGAGAVVSKSISVEPREGYKGPIIVKVDSGYVNAVGLANPGVDHFVQELSKYGYDKESTDTMQDKSIHDNYRIPIVVNLVGSSVDEFVSMVKRLDHLSIIGYELNLSCPHVERVGLEVGDDPELVSRIIKGIRAVTSKPIIAKLGLGAVDMLEVAKTAIDSGASAVTAINTIRAMVIDAETCMPVLSNKIGGLSGRAIKPIALRCVYELHRAGVPVIGCGGIYDWRDAVEFMLAGAHAVQIGSAIGDRWLDVFKEVNDGIKEYLARKSLKSVKEVVGIAHRY</sequence>
<comment type="pathway">
    <text evidence="2 9">Pyrimidine metabolism; UMP biosynthesis via de novo pathway.</text>
</comment>
<dbReference type="NCBIfam" id="NF005574">
    <property type="entry name" value="PRK07259.1"/>
    <property type="match status" value="1"/>
</dbReference>
<dbReference type="EMBL" id="LT981265">
    <property type="protein sequence ID" value="SPC33910.1"/>
    <property type="molecule type" value="Genomic_DNA"/>
</dbReference>
<feature type="binding site" evidence="9">
    <location>
        <position position="140"/>
    </location>
    <ligand>
        <name>FMN</name>
        <dbReference type="ChEBI" id="CHEBI:58210"/>
    </ligand>
</feature>
<dbReference type="GO" id="GO:0006207">
    <property type="term" value="P:'de novo' pyrimidine nucleobase biosynthetic process"/>
    <property type="evidence" value="ECO:0007669"/>
    <property type="project" value="InterPro"/>
</dbReference>